<feature type="compositionally biased region" description="Polar residues" evidence="1">
    <location>
        <begin position="278"/>
        <end position="296"/>
    </location>
</feature>
<dbReference type="PANTHER" id="PTHR34119">
    <property type="entry name" value="HYDROXYPROLINE-RICH GLYCOPROTEIN-LIKE"/>
    <property type="match status" value="1"/>
</dbReference>
<feature type="region of interest" description="Disordered" evidence="1">
    <location>
        <begin position="1"/>
        <end position="28"/>
    </location>
</feature>
<dbReference type="Gene3D" id="1.20.1270.60">
    <property type="entry name" value="Arfaptin homology (AH) domain/BAR domain"/>
    <property type="match status" value="1"/>
</dbReference>
<feature type="domain" description="BAR" evidence="2">
    <location>
        <begin position="44"/>
        <end position="230"/>
    </location>
</feature>
<dbReference type="SUPFAM" id="SSF103657">
    <property type="entry name" value="BAR/IMD domain-like"/>
    <property type="match status" value="1"/>
</dbReference>
<dbReference type="Proteomes" id="UP001161247">
    <property type="component" value="Chromosome 2"/>
</dbReference>
<dbReference type="Pfam" id="PF03114">
    <property type="entry name" value="BAR"/>
    <property type="match status" value="1"/>
</dbReference>
<feature type="compositionally biased region" description="Polar residues" evidence="1">
    <location>
        <begin position="424"/>
        <end position="440"/>
    </location>
</feature>
<keyword evidence="4" id="KW-1185">Reference proteome</keyword>
<evidence type="ECO:0000313" key="3">
    <source>
        <dbReference type="EMBL" id="CAI9093116.1"/>
    </source>
</evidence>
<dbReference type="InterPro" id="IPR037488">
    <property type="entry name" value="At2g33490-like"/>
</dbReference>
<dbReference type="PANTHER" id="PTHR34119:SF1">
    <property type="entry name" value="OS04G0394700 PROTEIN"/>
    <property type="match status" value="1"/>
</dbReference>
<evidence type="ECO:0000256" key="1">
    <source>
        <dbReference type="SAM" id="MobiDB-lite"/>
    </source>
</evidence>
<sequence length="633" mass="70439">MKTSLKKLRGALKHHHHDRKLHHPRISKSRAQIDELDQASQDMKDIRGCYDRLLSAAAATANIVYEFSESLGDMGDCLLEKNSLTDDEECGRVLLMLGKVQLELQKLVDSYRAHIFQTITIPSESILNELRIVEEMKKRCDEKREIYEDLVKRSKDKGRIKSSKGEGLSPHQLEVAQDEYDEEANTFVFRMKSLKQGQSRSLLTQAARHHAAQLSFLRKALKSLESIEPHVKLVAEELHIDYQFHGLEDDGNDDYEDYDDDDGDAETDSESQDDSELSFDNVQSDEGQDVSATRTSMELDNLDVTFPQVASRATAKEKLDRSSSTNSLTFRQEIKISSKSGPIYPEKKFDASMRHSPSQRFNSYVLPTPQEAKVPISGKLDSIPQARRASLSNIPLNLWHSSPLQQNKYEKIVTHYSGPILKESNGNTKSSRVLSHSTEGLSPPRLDSHRSDNKKAKTRAFSGPLTGKSWPNKPVLSASGPITANSYPDPFSVSLLRNPVPSLSSTAKLSSRVSPNFVSSPKISELHELPRPPAHFSRPPNRIIHSGPLISKGRDFPAVKNSVVMRTAASTLPVPPEVIPRSYSIPSRGQIEAALHGSKPMETPETLKINEVMPSPPLTPISIAKVDPISPAS</sequence>
<dbReference type="AlphaFoldDB" id="A0AAV1CBZ2"/>
<name>A0AAV1CBZ2_OLDCO</name>
<feature type="region of interest" description="Disordered" evidence="1">
    <location>
        <begin position="311"/>
        <end position="331"/>
    </location>
</feature>
<dbReference type="GO" id="GO:0005737">
    <property type="term" value="C:cytoplasm"/>
    <property type="evidence" value="ECO:0007669"/>
    <property type="project" value="InterPro"/>
</dbReference>
<feature type="compositionally biased region" description="Polar residues" evidence="1">
    <location>
        <begin position="322"/>
        <end position="331"/>
    </location>
</feature>
<protein>
    <submittedName>
        <fullName evidence="3">OLC1v1028537C1</fullName>
    </submittedName>
</protein>
<accession>A0AAV1CBZ2</accession>
<dbReference type="InterPro" id="IPR027267">
    <property type="entry name" value="AH/BAR_dom_sf"/>
</dbReference>
<dbReference type="InterPro" id="IPR004148">
    <property type="entry name" value="BAR_dom"/>
</dbReference>
<reference evidence="3" key="1">
    <citation type="submission" date="2023-03" db="EMBL/GenBank/DDBJ databases">
        <authorList>
            <person name="Julca I."/>
        </authorList>
    </citation>
    <scope>NUCLEOTIDE SEQUENCE</scope>
</reference>
<evidence type="ECO:0000259" key="2">
    <source>
        <dbReference type="Pfam" id="PF03114"/>
    </source>
</evidence>
<feature type="region of interest" description="Disordered" evidence="1">
    <location>
        <begin position="246"/>
        <end position="296"/>
    </location>
</feature>
<feature type="compositionally biased region" description="Acidic residues" evidence="1">
    <location>
        <begin position="249"/>
        <end position="277"/>
    </location>
</feature>
<feature type="region of interest" description="Disordered" evidence="1">
    <location>
        <begin position="421"/>
        <end position="468"/>
    </location>
</feature>
<dbReference type="CDD" id="cd07307">
    <property type="entry name" value="BAR"/>
    <property type="match status" value="1"/>
</dbReference>
<organism evidence="3 4">
    <name type="scientific">Oldenlandia corymbosa var. corymbosa</name>
    <dbReference type="NCBI Taxonomy" id="529605"/>
    <lineage>
        <taxon>Eukaryota</taxon>
        <taxon>Viridiplantae</taxon>
        <taxon>Streptophyta</taxon>
        <taxon>Embryophyta</taxon>
        <taxon>Tracheophyta</taxon>
        <taxon>Spermatophyta</taxon>
        <taxon>Magnoliopsida</taxon>
        <taxon>eudicotyledons</taxon>
        <taxon>Gunneridae</taxon>
        <taxon>Pentapetalae</taxon>
        <taxon>asterids</taxon>
        <taxon>lamiids</taxon>
        <taxon>Gentianales</taxon>
        <taxon>Rubiaceae</taxon>
        <taxon>Rubioideae</taxon>
        <taxon>Spermacoceae</taxon>
        <taxon>Hedyotis-Oldenlandia complex</taxon>
        <taxon>Oldenlandia</taxon>
    </lineage>
</organism>
<gene>
    <name evidence="3" type="ORF">OLC1_LOCUS4614</name>
</gene>
<proteinExistence type="predicted"/>
<dbReference type="EMBL" id="OX459119">
    <property type="protein sequence ID" value="CAI9093116.1"/>
    <property type="molecule type" value="Genomic_DNA"/>
</dbReference>
<feature type="compositionally biased region" description="Basic and acidic residues" evidence="1">
    <location>
        <begin position="446"/>
        <end position="455"/>
    </location>
</feature>
<evidence type="ECO:0000313" key="4">
    <source>
        <dbReference type="Proteomes" id="UP001161247"/>
    </source>
</evidence>